<reference evidence="2 3" key="1">
    <citation type="submission" date="2022-12" db="EMBL/GenBank/DDBJ databases">
        <authorList>
            <person name="Muema E."/>
        </authorList>
    </citation>
    <scope>NUCLEOTIDE SEQUENCE [LARGE SCALE GENOMIC DNA]</scope>
    <source>
        <strain evidence="3">1330</strain>
    </source>
</reference>
<dbReference type="RefSeq" id="WP_337093941.1">
    <property type="nucleotide sequence ID" value="NZ_JAPYKO010000010.1"/>
</dbReference>
<sequence>MRAGLIAAMVMFSGPSIADEMSMVDCNILSNSASIGALKLREAIGLVKGQALHEVIPVLPESAKDEAKDVEDARVGVESAIREYMISLDAFSKAVRDCGN</sequence>
<organism evidence="2 3">
    <name type="scientific">Mesorhizobium argentiipisi</name>
    <dbReference type="NCBI Taxonomy" id="3015175"/>
    <lineage>
        <taxon>Bacteria</taxon>
        <taxon>Pseudomonadati</taxon>
        <taxon>Pseudomonadota</taxon>
        <taxon>Alphaproteobacteria</taxon>
        <taxon>Hyphomicrobiales</taxon>
        <taxon>Phyllobacteriaceae</taxon>
        <taxon>Mesorhizobium</taxon>
    </lineage>
</organism>
<evidence type="ECO:0000256" key="1">
    <source>
        <dbReference type="SAM" id="SignalP"/>
    </source>
</evidence>
<protein>
    <submittedName>
        <fullName evidence="2">Uncharacterized protein</fullName>
    </submittedName>
</protein>
<keyword evidence="1" id="KW-0732">Signal</keyword>
<dbReference type="EMBL" id="JAPYKO010000010">
    <property type="protein sequence ID" value="MEI9403564.1"/>
    <property type="molecule type" value="Genomic_DNA"/>
</dbReference>
<name>A0ABU8KFH5_9HYPH</name>
<feature type="signal peptide" evidence="1">
    <location>
        <begin position="1"/>
        <end position="18"/>
    </location>
</feature>
<comment type="caution">
    <text evidence="2">The sequence shown here is derived from an EMBL/GenBank/DDBJ whole genome shotgun (WGS) entry which is preliminary data.</text>
</comment>
<keyword evidence="3" id="KW-1185">Reference proteome</keyword>
<evidence type="ECO:0000313" key="2">
    <source>
        <dbReference type="EMBL" id="MEI9403564.1"/>
    </source>
</evidence>
<dbReference type="Proteomes" id="UP001366503">
    <property type="component" value="Unassembled WGS sequence"/>
</dbReference>
<evidence type="ECO:0000313" key="3">
    <source>
        <dbReference type="Proteomes" id="UP001366503"/>
    </source>
</evidence>
<feature type="chain" id="PRO_5045058562" evidence="1">
    <location>
        <begin position="19"/>
        <end position="100"/>
    </location>
</feature>
<proteinExistence type="predicted"/>
<gene>
    <name evidence="2" type="ORF">O7A05_15515</name>
</gene>
<accession>A0ABU8KFH5</accession>